<dbReference type="EMBL" id="MUKV01000037">
    <property type="protein sequence ID" value="OQS33661.1"/>
    <property type="molecule type" value="Genomic_DNA"/>
</dbReference>
<accession>A0A1W0CG81</accession>
<evidence type="ECO:0008006" key="5">
    <source>
        <dbReference type="Google" id="ProtNLM"/>
    </source>
</evidence>
<name>A0A1W0CG81_9NEIS</name>
<proteinExistence type="predicted"/>
<keyword evidence="2" id="KW-0732">Signal</keyword>
<dbReference type="Proteomes" id="UP000192721">
    <property type="component" value="Unassembled WGS sequence"/>
</dbReference>
<feature type="chain" id="PRO_5012212872" description="DUF2282 domain-containing protein" evidence="2">
    <location>
        <begin position="27"/>
        <end position="91"/>
    </location>
</feature>
<evidence type="ECO:0000256" key="1">
    <source>
        <dbReference type="SAM" id="MobiDB-lite"/>
    </source>
</evidence>
<organism evidence="3 4">
    <name type="scientific">Chromobacterium haemolyticum</name>
    <dbReference type="NCBI Taxonomy" id="394935"/>
    <lineage>
        <taxon>Bacteria</taxon>
        <taxon>Pseudomonadati</taxon>
        <taxon>Pseudomonadota</taxon>
        <taxon>Betaproteobacteria</taxon>
        <taxon>Neisseriales</taxon>
        <taxon>Chromobacteriaceae</taxon>
        <taxon>Chromobacterium</taxon>
    </lineage>
</organism>
<dbReference type="AlphaFoldDB" id="A0A1W0CG81"/>
<sequence length="91" mass="9264">MNTARKLLASAVGAVIALGVVASAQAEDAPQPTEKCYGVTPAGKNDCASADGAHYCAGEAKVDNDPNEWHNVPKGTCESLGGRTTPPPKQS</sequence>
<dbReference type="InterPro" id="IPR018740">
    <property type="entry name" value="DUF2282_membr"/>
</dbReference>
<evidence type="ECO:0000313" key="3">
    <source>
        <dbReference type="EMBL" id="OQS33661.1"/>
    </source>
</evidence>
<gene>
    <name evidence="3" type="ORF">B0T45_19930</name>
</gene>
<dbReference type="Pfam" id="PF10048">
    <property type="entry name" value="DUF2282"/>
    <property type="match status" value="1"/>
</dbReference>
<evidence type="ECO:0000313" key="4">
    <source>
        <dbReference type="Proteomes" id="UP000192721"/>
    </source>
</evidence>
<reference evidence="3 4" key="1">
    <citation type="submission" date="2017-02" db="EMBL/GenBank/DDBJ databases">
        <title>Chromobacterium haemolyticum H5244.</title>
        <authorList>
            <person name="Gulvik C.A."/>
        </authorList>
    </citation>
    <scope>NUCLEOTIDE SEQUENCE [LARGE SCALE GENOMIC DNA]</scope>
    <source>
        <strain evidence="3 4">H5244</strain>
    </source>
</reference>
<dbReference type="RefSeq" id="WP_081556679.1">
    <property type="nucleotide sequence ID" value="NZ_MUKV01000037.1"/>
</dbReference>
<comment type="caution">
    <text evidence="3">The sequence shown here is derived from an EMBL/GenBank/DDBJ whole genome shotgun (WGS) entry which is preliminary data.</text>
</comment>
<protein>
    <recommendedName>
        <fullName evidence="5">DUF2282 domain-containing protein</fullName>
    </recommendedName>
</protein>
<feature type="region of interest" description="Disordered" evidence="1">
    <location>
        <begin position="62"/>
        <end position="91"/>
    </location>
</feature>
<evidence type="ECO:0000256" key="2">
    <source>
        <dbReference type="SAM" id="SignalP"/>
    </source>
</evidence>
<feature type="signal peptide" evidence="2">
    <location>
        <begin position="1"/>
        <end position="26"/>
    </location>
</feature>